<dbReference type="Gene3D" id="1.10.225.10">
    <property type="entry name" value="Saposin-like"/>
    <property type="match status" value="1"/>
</dbReference>
<dbReference type="PANTHER" id="PTHR15010">
    <property type="entry name" value="ACYLOXYACYL HYDROLASE"/>
    <property type="match status" value="1"/>
</dbReference>
<dbReference type="SUPFAM" id="SSF47862">
    <property type="entry name" value="Saposin"/>
    <property type="match status" value="1"/>
</dbReference>
<feature type="transmembrane region" description="Helical" evidence="8">
    <location>
        <begin position="35"/>
        <end position="56"/>
    </location>
</feature>
<keyword evidence="5" id="KW-1015">Disulfide bond</keyword>
<dbReference type="InterPro" id="IPR048593">
    <property type="entry name" value="AOAH_Saposin_N"/>
</dbReference>
<dbReference type="SUPFAM" id="SSF81321">
    <property type="entry name" value="Family A G protein-coupled receptor-like"/>
    <property type="match status" value="1"/>
</dbReference>
<keyword evidence="6" id="KW-0675">Receptor</keyword>
<keyword evidence="4 8" id="KW-0472">Membrane</keyword>
<name>A0A3M6UT21_POCDA</name>
<evidence type="ECO:0000313" key="11">
    <source>
        <dbReference type="EMBL" id="RMX56811.1"/>
    </source>
</evidence>
<sequence length="966" mass="108441">MSPYSNASESNDTEMQSPGCSTKTGLSAENIGKTLAYSLIFFVSLSGNAFIVIIVYKAKAMRKTINFLIVNMAISDILLPVFAFPVIVTEFYTDSWLIGGTFGQAMCKLVPLIHDVSTAVSVQSLILITVDRFRAVVIPLRSPLISPKLCLFSVFASWIVAITIFSPYLFAVKLVSEIPGKLMCTLKWNDTFGESSNPLFFFLAVLAVFLYIPLALMIILYSIILVKLKSQRPPGEHSIKAKKQYIKRQRNVLKLAAAIVIAFAVCWIPLSIYNVLSLLVWDITKSSSCNMLQYHFIASFMGQANCAVNPCICFIFSENYRCGLKNIFNCFGPHPERNSIFRKTAGFSHPKKRRFSSKSRAVLFSYYDELALPQKEQQLGIFSLPYAMAVSFLTIVPVITAFVILFPAPAAYGLPKGVSGGIGCLTCTAVVALTEQLSIVHNETFVDSYARLCNVLPELYRNACLSLGEYYIPKIIKFITAEVSADVICHAVDLCYQEKGQPYCHAFPPRKDFHERITRARKEIGAKLSFERANPDDFKGPNFDPCTLEGVREVCKLFRKVFTNDFPLVDLDNDTYSALTEAWRGSSWRGKDCDDINHLNHPGAKPRKGDVVFDSNCNGIHGRDPVFGEPFEELLCKDAGYLGIIVLGDSVAAHFHIPPAWLTALLLSDKAFENLAFIVENEMDWPQLSLYTGYLRSSRWPMERGHSDSIYLKLWERNHCNHRDYQNLAKNGAQSFEANSKLIRSMARDPNLDQPALVFYSLIGNDVCQAVPSLNNITTPEQMHKNVLETLNGLDKRLPNGSHVILIGLVDGRILYDSLHNRIHPIGSLRHDVTYEQLYDFLNCLQVSPCFGYLNSNETIRNKTSERAAQLSAVLKHVAETSKYENFDVFYFDCPLEEVIKEWKAKGHPVYELIEPVDGFHPNLKAEALAADVLWRILESKVPHVLGKVNPKNDLIRLLFGDQGGY</sequence>
<feature type="domain" description="Saposin B-type" evidence="9">
    <location>
        <begin position="420"/>
        <end position="499"/>
    </location>
</feature>
<comment type="caution">
    <text evidence="11">The sequence shown here is derived from an EMBL/GenBank/DDBJ whole genome shotgun (WGS) entry which is preliminary data.</text>
</comment>
<dbReference type="STRING" id="46731.A0A3M6UT21"/>
<evidence type="ECO:0000256" key="8">
    <source>
        <dbReference type="SAM" id="Phobius"/>
    </source>
</evidence>
<dbReference type="PRINTS" id="PR00237">
    <property type="entry name" value="GPCRRHODOPSN"/>
</dbReference>
<dbReference type="InterPro" id="IPR008139">
    <property type="entry name" value="SaposinB_dom"/>
</dbReference>
<evidence type="ECO:0000256" key="6">
    <source>
        <dbReference type="RuleBase" id="RU000688"/>
    </source>
</evidence>
<dbReference type="SMART" id="SM00741">
    <property type="entry name" value="SapB"/>
    <property type="match status" value="1"/>
</dbReference>
<evidence type="ECO:0000256" key="3">
    <source>
        <dbReference type="ARBA" id="ARBA00022989"/>
    </source>
</evidence>
<dbReference type="Proteomes" id="UP000275408">
    <property type="component" value="Unassembled WGS sequence"/>
</dbReference>
<feature type="region of interest" description="Disordered" evidence="7">
    <location>
        <begin position="1"/>
        <end position="22"/>
    </location>
</feature>
<feature type="transmembrane region" description="Helical" evidence="8">
    <location>
        <begin position="384"/>
        <end position="406"/>
    </location>
</feature>
<dbReference type="GO" id="GO:0016020">
    <property type="term" value="C:membrane"/>
    <property type="evidence" value="ECO:0007669"/>
    <property type="project" value="UniProtKB-SubCell"/>
</dbReference>
<feature type="transmembrane region" description="Helical" evidence="8">
    <location>
        <begin position="109"/>
        <end position="128"/>
    </location>
</feature>
<dbReference type="PROSITE" id="PS50262">
    <property type="entry name" value="G_PROTEIN_RECEP_F1_2"/>
    <property type="match status" value="1"/>
</dbReference>
<dbReference type="Gene3D" id="3.40.50.1110">
    <property type="entry name" value="SGNH hydrolase"/>
    <property type="match status" value="1"/>
</dbReference>
<dbReference type="OrthoDB" id="5960845at2759"/>
<proteinExistence type="inferred from homology"/>
<feature type="transmembrane region" description="Helical" evidence="8">
    <location>
        <begin position="68"/>
        <end position="89"/>
    </location>
</feature>
<dbReference type="SMART" id="SM01381">
    <property type="entry name" value="7TM_GPCR_Srsx"/>
    <property type="match status" value="1"/>
</dbReference>
<dbReference type="PROSITE" id="PS00237">
    <property type="entry name" value="G_PROTEIN_RECEP_F1_1"/>
    <property type="match status" value="1"/>
</dbReference>
<reference evidence="11 12" key="1">
    <citation type="journal article" date="2018" name="Sci. Rep.">
        <title>Comparative analysis of the Pocillopora damicornis genome highlights role of immune system in coral evolution.</title>
        <authorList>
            <person name="Cunning R."/>
            <person name="Bay R.A."/>
            <person name="Gillette P."/>
            <person name="Baker A.C."/>
            <person name="Traylor-Knowles N."/>
        </authorList>
    </citation>
    <scope>NUCLEOTIDE SEQUENCE [LARGE SCALE GENOMIC DNA]</scope>
    <source>
        <strain evidence="11">RSMAS</strain>
        <tissue evidence="11">Whole animal</tissue>
    </source>
</reference>
<dbReference type="InterPro" id="IPR039676">
    <property type="entry name" value="AOAH"/>
</dbReference>
<keyword evidence="6" id="KW-0297">G-protein coupled receptor</keyword>
<dbReference type="InterPro" id="IPR036514">
    <property type="entry name" value="SGNH_hydro_sf"/>
</dbReference>
<evidence type="ECO:0000256" key="1">
    <source>
        <dbReference type="ARBA" id="ARBA00004370"/>
    </source>
</evidence>
<dbReference type="Pfam" id="PF20825">
    <property type="entry name" value="Saposin"/>
    <property type="match status" value="1"/>
</dbReference>
<dbReference type="Pfam" id="PF00657">
    <property type="entry name" value="Lipase_GDSL"/>
    <property type="match status" value="1"/>
</dbReference>
<organism evidence="11 12">
    <name type="scientific">Pocillopora damicornis</name>
    <name type="common">Cauliflower coral</name>
    <name type="synonym">Millepora damicornis</name>
    <dbReference type="NCBI Taxonomy" id="46731"/>
    <lineage>
        <taxon>Eukaryota</taxon>
        <taxon>Metazoa</taxon>
        <taxon>Cnidaria</taxon>
        <taxon>Anthozoa</taxon>
        <taxon>Hexacorallia</taxon>
        <taxon>Scleractinia</taxon>
        <taxon>Astrocoeniina</taxon>
        <taxon>Pocilloporidae</taxon>
        <taxon>Pocillopora</taxon>
    </lineage>
</organism>
<evidence type="ECO:0000259" key="9">
    <source>
        <dbReference type="PROSITE" id="PS50015"/>
    </source>
</evidence>
<dbReference type="GO" id="GO:0009104">
    <property type="term" value="P:lipopolysaccharide catabolic process"/>
    <property type="evidence" value="ECO:0007669"/>
    <property type="project" value="TreeGrafter"/>
</dbReference>
<keyword evidence="3 8" id="KW-1133">Transmembrane helix</keyword>
<feature type="transmembrane region" description="Helical" evidence="8">
    <location>
        <begin position="149"/>
        <end position="170"/>
    </location>
</feature>
<feature type="transmembrane region" description="Helical" evidence="8">
    <location>
        <begin position="252"/>
        <end position="276"/>
    </location>
</feature>
<dbReference type="InterPro" id="IPR001087">
    <property type="entry name" value="GDSL"/>
</dbReference>
<accession>A0A3M6UT21</accession>
<evidence type="ECO:0000256" key="4">
    <source>
        <dbReference type="ARBA" id="ARBA00023136"/>
    </source>
</evidence>
<dbReference type="PROSITE" id="PS50015">
    <property type="entry name" value="SAP_B"/>
    <property type="match status" value="1"/>
</dbReference>
<evidence type="ECO:0008006" key="13">
    <source>
        <dbReference type="Google" id="ProtNLM"/>
    </source>
</evidence>
<feature type="domain" description="G-protein coupled receptors family 1 profile" evidence="10">
    <location>
        <begin position="47"/>
        <end position="313"/>
    </location>
</feature>
<evidence type="ECO:0000313" key="12">
    <source>
        <dbReference type="Proteomes" id="UP000275408"/>
    </source>
</evidence>
<dbReference type="GO" id="GO:0005509">
    <property type="term" value="F:calcium ion binding"/>
    <property type="evidence" value="ECO:0007669"/>
    <property type="project" value="TreeGrafter"/>
</dbReference>
<dbReference type="GO" id="GO:0050528">
    <property type="term" value="F:acyloxyacyl hydrolase activity"/>
    <property type="evidence" value="ECO:0007669"/>
    <property type="project" value="InterPro"/>
</dbReference>
<feature type="transmembrane region" description="Helical" evidence="8">
    <location>
        <begin position="296"/>
        <end position="316"/>
    </location>
</feature>
<keyword evidence="6" id="KW-0807">Transducer</keyword>
<keyword evidence="2 6" id="KW-0812">Transmembrane</keyword>
<evidence type="ECO:0000256" key="2">
    <source>
        <dbReference type="ARBA" id="ARBA00022692"/>
    </source>
</evidence>
<dbReference type="GO" id="GO:0004930">
    <property type="term" value="F:G protein-coupled receptor activity"/>
    <property type="evidence" value="ECO:0007669"/>
    <property type="project" value="UniProtKB-KW"/>
</dbReference>
<gene>
    <name evidence="11" type="ORF">pdam_00009919</name>
</gene>
<evidence type="ECO:0000256" key="7">
    <source>
        <dbReference type="SAM" id="MobiDB-lite"/>
    </source>
</evidence>
<dbReference type="AlphaFoldDB" id="A0A3M6UT21"/>
<dbReference type="InterPro" id="IPR000276">
    <property type="entry name" value="GPCR_Rhodpsn"/>
</dbReference>
<dbReference type="CDD" id="cd00637">
    <property type="entry name" value="7tm_classA_rhodopsin-like"/>
    <property type="match status" value="1"/>
</dbReference>
<dbReference type="FunFam" id="1.20.1070.10:FF:000291">
    <property type="entry name" value="Predicted protein"/>
    <property type="match status" value="1"/>
</dbReference>
<dbReference type="Gene3D" id="1.20.1070.10">
    <property type="entry name" value="Rhodopsin 7-helix transmembrane proteins"/>
    <property type="match status" value="1"/>
</dbReference>
<comment type="subcellular location">
    <subcellularLocation>
        <location evidence="1">Membrane</location>
    </subcellularLocation>
</comment>
<feature type="transmembrane region" description="Helical" evidence="8">
    <location>
        <begin position="199"/>
        <end position="224"/>
    </location>
</feature>
<dbReference type="SUPFAM" id="SSF52266">
    <property type="entry name" value="SGNH hydrolase"/>
    <property type="match status" value="1"/>
</dbReference>
<dbReference type="EMBL" id="RCHS01000794">
    <property type="protein sequence ID" value="RMX56811.1"/>
    <property type="molecule type" value="Genomic_DNA"/>
</dbReference>
<evidence type="ECO:0000259" key="10">
    <source>
        <dbReference type="PROSITE" id="PS50262"/>
    </source>
</evidence>
<dbReference type="InterPro" id="IPR017452">
    <property type="entry name" value="GPCR_Rhodpsn_7TM"/>
</dbReference>
<protein>
    <recommendedName>
        <fullName evidence="13">G-protein coupled receptors family 1 profile domain-containing protein</fullName>
    </recommendedName>
</protein>
<keyword evidence="12" id="KW-1185">Reference proteome</keyword>
<dbReference type="PANTHER" id="PTHR15010:SF0">
    <property type="entry name" value="ACYLOXYACYL HYDROLASE"/>
    <property type="match status" value="1"/>
</dbReference>
<evidence type="ECO:0000256" key="5">
    <source>
        <dbReference type="ARBA" id="ARBA00023157"/>
    </source>
</evidence>
<dbReference type="InterPro" id="IPR011001">
    <property type="entry name" value="Saposin-like"/>
</dbReference>
<dbReference type="Pfam" id="PF00001">
    <property type="entry name" value="7tm_1"/>
    <property type="match status" value="1"/>
</dbReference>
<comment type="similarity">
    <text evidence="6">Belongs to the G-protein coupled receptor 1 family.</text>
</comment>